<dbReference type="STRING" id="1759059.ATE48_09840"/>
<name>A0A1B1AI22_9PROT</name>
<dbReference type="EMBL" id="CP013244">
    <property type="protein sequence ID" value="ANP46198.1"/>
    <property type="molecule type" value="Genomic_DNA"/>
</dbReference>
<reference evidence="1 2" key="1">
    <citation type="submission" date="2015-11" db="EMBL/GenBank/DDBJ databases">
        <title>Whole-Genome Sequence of Candidatus Oderbacter manganicum from the National Park Lower Oder Valley, Germany.</title>
        <authorList>
            <person name="Braun B."/>
            <person name="Liere K."/>
            <person name="Szewzyk U."/>
        </authorList>
    </citation>
    <scope>NUCLEOTIDE SEQUENCE [LARGE SCALE GENOMIC DNA]</scope>
    <source>
        <strain evidence="1 2">OTSz_A_272</strain>
    </source>
</reference>
<dbReference type="Proteomes" id="UP000092498">
    <property type="component" value="Chromosome"/>
</dbReference>
<dbReference type="KEGG" id="cbot:ATE48_09840"/>
<dbReference type="AlphaFoldDB" id="A0A1B1AI22"/>
<dbReference type="InParanoid" id="A0A1B1AI22"/>
<organism evidence="1 2">
    <name type="scientific">Candidatus Viadribacter manganicus</name>
    <dbReference type="NCBI Taxonomy" id="1759059"/>
    <lineage>
        <taxon>Bacteria</taxon>
        <taxon>Pseudomonadati</taxon>
        <taxon>Pseudomonadota</taxon>
        <taxon>Alphaproteobacteria</taxon>
        <taxon>Hyphomonadales</taxon>
        <taxon>Hyphomonadaceae</taxon>
        <taxon>Candidatus Viadribacter</taxon>
    </lineage>
</organism>
<evidence type="ECO:0000313" key="2">
    <source>
        <dbReference type="Proteomes" id="UP000092498"/>
    </source>
</evidence>
<accession>A0A1B1AI22</accession>
<sequence>MALVAVGNAAIGGRDVSTFFPADPLFRYSASLDFMTPRDRGALRRVSDNPADWFGKLKSRRCSGLRLHNSPMQQSQKLGHIEERLLVGMVGGGPRWLIEAVYPDHSEIWEGFDRIGDEKAADKKIWLSAYVLVGEAVLDEKIDTGIAAASLDLRDALHVIEGVARAIPGAPFADVFVAARGTLQGKDLPYPLEFLRYTQMKPEAVRLLKAAGRAWVFGAMGSWNDVGVDAAMKPRYEAASKALFSALQRAVLVAANSTYRG</sequence>
<keyword evidence="2" id="KW-1185">Reference proteome</keyword>
<evidence type="ECO:0000313" key="1">
    <source>
        <dbReference type="EMBL" id="ANP46198.1"/>
    </source>
</evidence>
<proteinExistence type="predicted"/>
<gene>
    <name evidence="1" type="ORF">ATE48_09840</name>
</gene>
<protein>
    <submittedName>
        <fullName evidence="1">Uncharacterized protein</fullName>
    </submittedName>
</protein>